<dbReference type="Proteomes" id="UP000734854">
    <property type="component" value="Unassembled WGS sequence"/>
</dbReference>
<evidence type="ECO:0000313" key="2">
    <source>
        <dbReference type="EMBL" id="KAG6482510.1"/>
    </source>
</evidence>
<keyword evidence="3" id="KW-1185">Reference proteome</keyword>
<proteinExistence type="predicted"/>
<feature type="region of interest" description="Disordered" evidence="1">
    <location>
        <begin position="80"/>
        <end position="100"/>
    </location>
</feature>
<evidence type="ECO:0000313" key="3">
    <source>
        <dbReference type="Proteomes" id="UP000734854"/>
    </source>
</evidence>
<protein>
    <submittedName>
        <fullName evidence="2">Uncharacterized protein</fullName>
    </submittedName>
</protein>
<accession>A0A8J5FEN8</accession>
<dbReference type="EMBL" id="JACMSC010000016">
    <property type="protein sequence ID" value="KAG6482510.1"/>
    <property type="molecule type" value="Genomic_DNA"/>
</dbReference>
<evidence type="ECO:0000256" key="1">
    <source>
        <dbReference type="SAM" id="MobiDB-lite"/>
    </source>
</evidence>
<gene>
    <name evidence="2" type="ORF">ZIOFF_059141</name>
</gene>
<comment type="caution">
    <text evidence="2">The sequence shown here is derived from an EMBL/GenBank/DDBJ whole genome shotgun (WGS) entry which is preliminary data.</text>
</comment>
<organism evidence="2 3">
    <name type="scientific">Zingiber officinale</name>
    <name type="common">Ginger</name>
    <name type="synonym">Amomum zingiber</name>
    <dbReference type="NCBI Taxonomy" id="94328"/>
    <lineage>
        <taxon>Eukaryota</taxon>
        <taxon>Viridiplantae</taxon>
        <taxon>Streptophyta</taxon>
        <taxon>Embryophyta</taxon>
        <taxon>Tracheophyta</taxon>
        <taxon>Spermatophyta</taxon>
        <taxon>Magnoliopsida</taxon>
        <taxon>Liliopsida</taxon>
        <taxon>Zingiberales</taxon>
        <taxon>Zingiberaceae</taxon>
        <taxon>Zingiber</taxon>
    </lineage>
</organism>
<dbReference type="AlphaFoldDB" id="A0A8J5FEN8"/>
<sequence length="100" mass="10808">MGIAGWQTSRGIAAPKTFLRHPNPSAIAIVAFIYIQVRLFTAQSEYAERLDAVVASTAGVELPNTAERELADIAEVEVLSDTHSPPRTTNDRVMAGEQTV</sequence>
<name>A0A8J5FEN8_ZINOF</name>
<reference evidence="2 3" key="1">
    <citation type="submission" date="2020-08" db="EMBL/GenBank/DDBJ databases">
        <title>Plant Genome Project.</title>
        <authorList>
            <person name="Zhang R.-G."/>
        </authorList>
    </citation>
    <scope>NUCLEOTIDE SEQUENCE [LARGE SCALE GENOMIC DNA]</scope>
    <source>
        <tissue evidence="2">Rhizome</tissue>
    </source>
</reference>